<comment type="caution">
    <text evidence="2">The sequence shown here is derived from an EMBL/GenBank/DDBJ whole genome shotgun (WGS) entry which is preliminary data.</text>
</comment>
<feature type="domain" description="Gamma-glutamylcyclotransferase AIG2-like" evidence="1">
    <location>
        <begin position="34"/>
        <end position="132"/>
    </location>
</feature>
<evidence type="ECO:0000259" key="1">
    <source>
        <dbReference type="Pfam" id="PF06094"/>
    </source>
</evidence>
<dbReference type="SUPFAM" id="SSF110857">
    <property type="entry name" value="Gamma-glutamyl cyclotransferase-like"/>
    <property type="match status" value="1"/>
</dbReference>
<gene>
    <name evidence="2" type="ORF">Pdsh_01255</name>
</gene>
<dbReference type="CDD" id="cd06661">
    <property type="entry name" value="GGCT_like"/>
    <property type="match status" value="1"/>
</dbReference>
<keyword evidence="3" id="KW-1185">Reference proteome</keyword>
<evidence type="ECO:0000313" key="3">
    <source>
        <dbReference type="Proteomes" id="UP000196694"/>
    </source>
</evidence>
<sequence>MARGSGCSGSTLITLGLATRGSPCRGRRRVIELLFVYGSLRRRGSAHELMKGARFQGSALLRGYTLAVLEGYPAALPCRPEADCAVEGELYTVPYWLLPGLDRYEGPLYERRLLPVEHGGREIRAWVYVARGSAAAWGPLLARWRSRRRGDPKTKEGGWGYSRR</sequence>
<accession>A0A211YQY0</accession>
<proteinExistence type="predicted"/>
<dbReference type="Proteomes" id="UP000196694">
    <property type="component" value="Unassembled WGS sequence"/>
</dbReference>
<dbReference type="AlphaFoldDB" id="A0A211YQY0"/>
<name>A0A211YQY0_9CREN</name>
<dbReference type="InterPro" id="IPR036568">
    <property type="entry name" value="GGCT-like_sf"/>
</dbReference>
<reference evidence="2 3" key="1">
    <citation type="submission" date="2017-05" db="EMBL/GenBank/DDBJ databases">
        <title>The draft genome of the hyperthermophilic archaeon 'Pyrodictium delaneyi strain Hulk', an iron and nitrate reducer, reveals the capacity for sulfate reduction.</title>
        <authorList>
            <person name="Demey L.M."/>
            <person name="Miller C."/>
            <person name="Manzella M."/>
            <person name="Reguera G."/>
            <person name="Kashefi K."/>
        </authorList>
    </citation>
    <scope>NUCLEOTIDE SEQUENCE [LARGE SCALE GENOMIC DNA]</scope>
    <source>
        <strain evidence="2 3">Hulk</strain>
    </source>
</reference>
<organism evidence="2 3">
    <name type="scientific">Pyrodictium delaneyi</name>
    <dbReference type="NCBI Taxonomy" id="1273541"/>
    <lineage>
        <taxon>Archaea</taxon>
        <taxon>Thermoproteota</taxon>
        <taxon>Thermoprotei</taxon>
        <taxon>Desulfurococcales</taxon>
        <taxon>Pyrodictiaceae</taxon>
        <taxon>Pyrodictium</taxon>
    </lineage>
</organism>
<dbReference type="Pfam" id="PF06094">
    <property type="entry name" value="GGACT"/>
    <property type="match status" value="1"/>
</dbReference>
<protein>
    <recommendedName>
        <fullName evidence="1">Gamma-glutamylcyclotransferase AIG2-like domain-containing protein</fullName>
    </recommendedName>
</protein>
<dbReference type="InterPro" id="IPR013024">
    <property type="entry name" value="GGCT-like"/>
</dbReference>
<evidence type="ECO:0000313" key="2">
    <source>
        <dbReference type="EMBL" id="OWJ55455.1"/>
    </source>
</evidence>
<dbReference type="Gene3D" id="3.10.490.10">
    <property type="entry name" value="Gamma-glutamyl cyclotransferase-like"/>
    <property type="match status" value="1"/>
</dbReference>
<dbReference type="EMBL" id="NCQP01000001">
    <property type="protein sequence ID" value="OWJ55455.1"/>
    <property type="molecule type" value="Genomic_DNA"/>
</dbReference>
<dbReference type="InterPro" id="IPR009288">
    <property type="entry name" value="AIG2-like_dom"/>
</dbReference>